<keyword evidence="1 4" id="KW-0560">Oxidoreductase</keyword>
<dbReference type="SUPFAM" id="SSF55347">
    <property type="entry name" value="Glyceraldehyde-3-phosphate dehydrogenase-like, C-terminal domain"/>
    <property type="match status" value="1"/>
</dbReference>
<dbReference type="PANTHER" id="PTHR43454:SF1">
    <property type="entry name" value="GLYCERALDEHYDE 3-PHOSPHATE DEHYDROGENASE NAD(P) BINDING DOMAIN-CONTAINING PROTEIN"/>
    <property type="match status" value="1"/>
</dbReference>
<evidence type="ECO:0000256" key="1">
    <source>
        <dbReference type="ARBA" id="ARBA00023002"/>
    </source>
</evidence>
<dbReference type="InterPro" id="IPR020829">
    <property type="entry name" value="GlycerAld_3-P_DH_cat"/>
</dbReference>
<dbReference type="Proteomes" id="UP001549773">
    <property type="component" value="Unassembled WGS sequence"/>
</dbReference>
<evidence type="ECO:0000313" key="5">
    <source>
        <dbReference type="Proteomes" id="UP001549773"/>
    </source>
</evidence>
<dbReference type="PROSITE" id="PS00071">
    <property type="entry name" value="GAPDH"/>
    <property type="match status" value="1"/>
</dbReference>
<dbReference type="Gene3D" id="3.40.50.720">
    <property type="entry name" value="NAD(P)-binding Rossmann-like Domain"/>
    <property type="match status" value="1"/>
</dbReference>
<comment type="similarity">
    <text evidence="2">Belongs to the glyceraldehyde-3-phosphate dehydrogenase family.</text>
</comment>
<dbReference type="InterPro" id="IPR020828">
    <property type="entry name" value="GlycerAld_3-P_DH_NAD(P)-bd"/>
</dbReference>
<dbReference type="InterPro" id="IPR020830">
    <property type="entry name" value="GlycerAld_3-P_DH_AS"/>
</dbReference>
<dbReference type="Pfam" id="PF00044">
    <property type="entry name" value="Gp_dh_N"/>
    <property type="match status" value="1"/>
</dbReference>
<proteinExistence type="inferred from homology"/>
<feature type="domain" description="Glyceraldehyde 3-phosphate dehydrogenase NAD(P) binding" evidence="3">
    <location>
        <begin position="129"/>
        <end position="291"/>
    </location>
</feature>
<dbReference type="SMART" id="SM00846">
    <property type="entry name" value="Gp_dh_N"/>
    <property type="match status" value="1"/>
</dbReference>
<accession>A0ABV2TVY7</accession>
<sequence>MSPIKYEKELAFQADRRKATTEFIKITSDLWYDSAIEVVLFKNQIIDKNVSDIINLHEYAGQFVQKPISIFDSVELLRAIYDLNLPPSKLDIGKLTYEYHSDDNNYNNVKAFVVDKLKDASSSKEIKPKDVVLYGFGRIGRLVARELMAKTGKGSQLRLRAIVTRGTVTAEILEKRANLLRTDSVHGQFMGTVEVDVKNEALLINGTTVHIISADKPEDIDYTKYGIYGALVIDNTGAFRDKEALSRHLSSKGASRVLLTAPGKEVPNIVHGVNHTEYDPDTIKIYSAASCTTNAITPILKVIEDSLGIKKGHLETIHAYTNDQNLVDNMHSKYRRGRAAALNMVITETGAGSAVAKALPSLKGKLTSNAIRVPVPNGSLAILNLEVKNKTTKESLNDIVKKYSLEGSLVEQIKYSLSNELVSTDIIGTNAPSIYDSTATIVSADGKNIVLYIWYDNEYGYSHQVIRLAKYISKVRRFTYY</sequence>
<dbReference type="Gene3D" id="3.30.360.10">
    <property type="entry name" value="Dihydrodipicolinate Reductase, domain 2"/>
    <property type="match status" value="1"/>
</dbReference>
<dbReference type="InterPro" id="IPR020831">
    <property type="entry name" value="GlycerAld/Erythrose_P_DH"/>
</dbReference>
<dbReference type="PANTHER" id="PTHR43454">
    <property type="entry name" value="GLYCERALDEHYDE-3-PHOSPHATE DEHYDROGENASE"/>
    <property type="match status" value="1"/>
</dbReference>
<dbReference type="RefSeq" id="WP_354618256.1">
    <property type="nucleotide sequence ID" value="NZ_JBEWYP010000003.1"/>
</dbReference>
<dbReference type="Pfam" id="PF02800">
    <property type="entry name" value="Gp_dh_C"/>
    <property type="match status" value="1"/>
</dbReference>
<evidence type="ECO:0000259" key="3">
    <source>
        <dbReference type="SMART" id="SM00846"/>
    </source>
</evidence>
<dbReference type="CDD" id="cd18126">
    <property type="entry name" value="GAPDH_I_C"/>
    <property type="match status" value="1"/>
</dbReference>
<comment type="caution">
    <text evidence="4">The sequence shown here is derived from an EMBL/GenBank/DDBJ whole genome shotgun (WGS) entry which is preliminary data.</text>
</comment>
<dbReference type="PRINTS" id="PR00078">
    <property type="entry name" value="G3PDHDRGNASE"/>
</dbReference>
<dbReference type="NCBIfam" id="NF006139">
    <property type="entry name" value="PRK08289.1"/>
    <property type="match status" value="1"/>
</dbReference>
<evidence type="ECO:0000313" key="4">
    <source>
        <dbReference type="EMBL" id="MET7029443.1"/>
    </source>
</evidence>
<dbReference type="SUPFAM" id="SSF51735">
    <property type="entry name" value="NAD(P)-binding Rossmann-fold domains"/>
    <property type="match status" value="1"/>
</dbReference>
<dbReference type="CDD" id="cd05214">
    <property type="entry name" value="GAPDH_I_N"/>
    <property type="match status" value="1"/>
</dbReference>
<organism evidence="4 5">
    <name type="scientific">Sediminicola luteus</name>
    <dbReference type="NCBI Taxonomy" id="319238"/>
    <lineage>
        <taxon>Bacteria</taxon>
        <taxon>Pseudomonadati</taxon>
        <taxon>Bacteroidota</taxon>
        <taxon>Flavobacteriia</taxon>
        <taxon>Flavobacteriales</taxon>
        <taxon>Flavobacteriaceae</taxon>
        <taxon>Sediminicola</taxon>
    </lineage>
</organism>
<dbReference type="InterPro" id="IPR036291">
    <property type="entry name" value="NAD(P)-bd_dom_sf"/>
</dbReference>
<name>A0ABV2TVY7_9FLAO</name>
<dbReference type="GO" id="GO:0004365">
    <property type="term" value="F:glyceraldehyde-3-phosphate dehydrogenase (NAD+) (phosphorylating) activity"/>
    <property type="evidence" value="ECO:0007669"/>
    <property type="project" value="UniProtKB-EC"/>
</dbReference>
<keyword evidence="5" id="KW-1185">Reference proteome</keyword>
<dbReference type="EC" id="1.2.1.12" evidence="4"/>
<protein>
    <submittedName>
        <fullName evidence="4">Glyceraldehyde-3-phosphate dehydrogenase</fullName>
        <ecNumber evidence="4">1.2.1.12</ecNumber>
    </submittedName>
</protein>
<evidence type="ECO:0000256" key="2">
    <source>
        <dbReference type="RuleBase" id="RU000397"/>
    </source>
</evidence>
<dbReference type="EMBL" id="JBEWYP010000003">
    <property type="protein sequence ID" value="MET7029443.1"/>
    <property type="molecule type" value="Genomic_DNA"/>
</dbReference>
<reference evidence="4 5" key="1">
    <citation type="submission" date="2024-07" db="EMBL/GenBank/DDBJ databases">
        <title>The genome sequence of type strain Sediminicola luteus GDMCC 1.2596T.</title>
        <authorList>
            <person name="Liu Y."/>
        </authorList>
    </citation>
    <scope>NUCLEOTIDE SEQUENCE [LARGE SCALE GENOMIC DNA]</scope>
    <source>
        <strain evidence="4 5">GDMCC 1.2596</strain>
    </source>
</reference>
<gene>
    <name evidence="4" type="ORF">ABXZ32_08545</name>
</gene>